<evidence type="ECO:0000313" key="2">
    <source>
        <dbReference type="Proteomes" id="UP000325315"/>
    </source>
</evidence>
<comment type="caution">
    <text evidence="1">The sequence shown here is derived from an EMBL/GenBank/DDBJ whole genome shotgun (WGS) entry which is preliminary data.</text>
</comment>
<evidence type="ECO:0000313" key="1">
    <source>
        <dbReference type="EMBL" id="KAA3480975.1"/>
    </source>
</evidence>
<keyword evidence="1" id="KW-0695">RNA-directed DNA polymerase</keyword>
<sequence>MRFQGGILLKLNMIKAYDRVKYGFFFKEKTMFKMGFVRSFVDLVLRCISSVSCSVCLNGKMGERFKPTRGFECLLSLMRLASREGLIKGVRVCCRGPIITHLLFVDDCILFRDATVRGAQNLKVILHEYEICTGQYINFEKSIIFCISNVKDQKKE</sequence>
<accession>A0A5B6WIP4</accession>
<keyword evidence="1" id="KW-0808">Transferase</keyword>
<dbReference type="GO" id="GO:0003964">
    <property type="term" value="F:RNA-directed DNA polymerase activity"/>
    <property type="evidence" value="ECO:0007669"/>
    <property type="project" value="UniProtKB-KW"/>
</dbReference>
<keyword evidence="2" id="KW-1185">Reference proteome</keyword>
<dbReference type="EMBL" id="SMMG02000003">
    <property type="protein sequence ID" value="KAA3480975.1"/>
    <property type="molecule type" value="Genomic_DNA"/>
</dbReference>
<reference evidence="2" key="1">
    <citation type="journal article" date="2019" name="Plant Biotechnol. J.">
        <title>Genome sequencing of the Australian wild diploid species Gossypium australe highlights disease resistance and delayed gland morphogenesis.</title>
        <authorList>
            <person name="Cai Y."/>
            <person name="Cai X."/>
            <person name="Wang Q."/>
            <person name="Wang P."/>
            <person name="Zhang Y."/>
            <person name="Cai C."/>
            <person name="Xu Y."/>
            <person name="Wang K."/>
            <person name="Zhou Z."/>
            <person name="Wang C."/>
            <person name="Geng S."/>
            <person name="Li B."/>
            <person name="Dong Q."/>
            <person name="Hou Y."/>
            <person name="Wang H."/>
            <person name="Ai P."/>
            <person name="Liu Z."/>
            <person name="Yi F."/>
            <person name="Sun M."/>
            <person name="An G."/>
            <person name="Cheng J."/>
            <person name="Zhang Y."/>
            <person name="Shi Q."/>
            <person name="Xie Y."/>
            <person name="Shi X."/>
            <person name="Chang Y."/>
            <person name="Huang F."/>
            <person name="Chen Y."/>
            <person name="Hong S."/>
            <person name="Mi L."/>
            <person name="Sun Q."/>
            <person name="Zhang L."/>
            <person name="Zhou B."/>
            <person name="Peng R."/>
            <person name="Zhang X."/>
            <person name="Liu F."/>
        </authorList>
    </citation>
    <scope>NUCLEOTIDE SEQUENCE [LARGE SCALE GENOMIC DNA]</scope>
    <source>
        <strain evidence="2">cv. PA1801</strain>
    </source>
</reference>
<dbReference type="AlphaFoldDB" id="A0A5B6WIP4"/>
<dbReference type="Proteomes" id="UP000325315">
    <property type="component" value="Unassembled WGS sequence"/>
</dbReference>
<organism evidence="1 2">
    <name type="scientific">Gossypium australe</name>
    <dbReference type="NCBI Taxonomy" id="47621"/>
    <lineage>
        <taxon>Eukaryota</taxon>
        <taxon>Viridiplantae</taxon>
        <taxon>Streptophyta</taxon>
        <taxon>Embryophyta</taxon>
        <taxon>Tracheophyta</taxon>
        <taxon>Spermatophyta</taxon>
        <taxon>Magnoliopsida</taxon>
        <taxon>eudicotyledons</taxon>
        <taxon>Gunneridae</taxon>
        <taxon>Pentapetalae</taxon>
        <taxon>rosids</taxon>
        <taxon>malvids</taxon>
        <taxon>Malvales</taxon>
        <taxon>Malvaceae</taxon>
        <taxon>Malvoideae</taxon>
        <taxon>Gossypium</taxon>
    </lineage>
</organism>
<gene>
    <name evidence="1" type="ORF">EPI10_021376</name>
</gene>
<name>A0A5B6WIP4_9ROSI</name>
<keyword evidence="1" id="KW-0548">Nucleotidyltransferase</keyword>
<proteinExistence type="predicted"/>
<protein>
    <submittedName>
        <fullName evidence="1">Reverse transcriptase</fullName>
    </submittedName>
</protein>
<dbReference type="OrthoDB" id="1932527at2759"/>